<evidence type="ECO:0000313" key="5">
    <source>
        <dbReference type="EMBL" id="MBB4038795.1"/>
    </source>
</evidence>
<accession>A0A7W6ICC2</accession>
<dbReference type="InterPro" id="IPR016181">
    <property type="entry name" value="Acyl_CoA_acyltransferase"/>
</dbReference>
<evidence type="ECO:0000256" key="3">
    <source>
        <dbReference type="ARBA" id="ARBA00023315"/>
    </source>
</evidence>
<dbReference type="CDD" id="cd04301">
    <property type="entry name" value="NAT_SF"/>
    <property type="match status" value="1"/>
</dbReference>
<name>A0A7W6ICC2_9HYPH</name>
<sequence length="160" mass="17709">MNSSVTVREARIEDVPTILRLIKELAAFENLSHTVRTDENRLREDGFGDRPRFKVLLAEADGEAIGFLSTMVRYSIWGGGEFINLDDLYVCEKARGRGVGRLLMKRLAEMAASQGQVVRWELLPDNAPAKAFYESLGANVFPKLIARWPVEASAAAAAKA</sequence>
<proteinExistence type="inferred from homology"/>
<dbReference type="InterPro" id="IPR051016">
    <property type="entry name" value="Diverse_Substrate_AcTransf"/>
</dbReference>
<evidence type="ECO:0000313" key="6">
    <source>
        <dbReference type="Proteomes" id="UP000519439"/>
    </source>
</evidence>
<protein>
    <submittedName>
        <fullName evidence="5">GNAT superfamily N-acetyltransferase</fullName>
    </submittedName>
</protein>
<keyword evidence="2 5" id="KW-0808">Transferase</keyword>
<dbReference type="PANTHER" id="PTHR10545">
    <property type="entry name" value="DIAMINE N-ACETYLTRANSFERASE"/>
    <property type="match status" value="1"/>
</dbReference>
<dbReference type="PANTHER" id="PTHR10545:SF29">
    <property type="entry name" value="GH14572P-RELATED"/>
    <property type="match status" value="1"/>
</dbReference>
<comment type="similarity">
    <text evidence="1">Belongs to the acetyltransferase family.</text>
</comment>
<reference evidence="5 6" key="1">
    <citation type="submission" date="2020-08" db="EMBL/GenBank/DDBJ databases">
        <title>Genomic Encyclopedia of Type Strains, Phase IV (KMG-IV): sequencing the most valuable type-strain genomes for metagenomic binning, comparative biology and taxonomic classification.</title>
        <authorList>
            <person name="Goeker M."/>
        </authorList>
    </citation>
    <scope>NUCLEOTIDE SEQUENCE [LARGE SCALE GENOMIC DNA]</scope>
    <source>
        <strain evidence="5 6">DSM 15743</strain>
    </source>
</reference>
<dbReference type="RefSeq" id="WP_035458314.1">
    <property type="nucleotide sequence ID" value="NZ_JACIDC010000001.1"/>
</dbReference>
<evidence type="ECO:0000256" key="1">
    <source>
        <dbReference type="ARBA" id="ARBA00008694"/>
    </source>
</evidence>
<dbReference type="Proteomes" id="UP000519439">
    <property type="component" value="Unassembled WGS sequence"/>
</dbReference>
<dbReference type="SUPFAM" id="SSF55729">
    <property type="entry name" value="Acyl-CoA N-acyltransferases (Nat)"/>
    <property type="match status" value="1"/>
</dbReference>
<dbReference type="PROSITE" id="PS51186">
    <property type="entry name" value="GNAT"/>
    <property type="match status" value="1"/>
</dbReference>
<gene>
    <name evidence="5" type="ORF">GGR34_000424</name>
</gene>
<evidence type="ECO:0000256" key="2">
    <source>
        <dbReference type="ARBA" id="ARBA00022679"/>
    </source>
</evidence>
<evidence type="ECO:0000259" key="4">
    <source>
        <dbReference type="PROSITE" id="PS51186"/>
    </source>
</evidence>
<feature type="domain" description="N-acetyltransferase" evidence="4">
    <location>
        <begin position="5"/>
        <end position="157"/>
    </location>
</feature>
<organism evidence="5 6">
    <name type="scientific">Microvirga flocculans</name>
    <dbReference type="NCBI Taxonomy" id="217168"/>
    <lineage>
        <taxon>Bacteria</taxon>
        <taxon>Pseudomonadati</taxon>
        <taxon>Pseudomonadota</taxon>
        <taxon>Alphaproteobacteria</taxon>
        <taxon>Hyphomicrobiales</taxon>
        <taxon>Methylobacteriaceae</taxon>
        <taxon>Microvirga</taxon>
    </lineage>
</organism>
<keyword evidence="3" id="KW-0012">Acyltransferase</keyword>
<dbReference type="FunFam" id="3.40.630.30:FF:000064">
    <property type="entry name" value="GNAT family acetyltransferase"/>
    <property type="match status" value="1"/>
</dbReference>
<keyword evidence="6" id="KW-1185">Reference proteome</keyword>
<dbReference type="Gene3D" id="3.40.630.30">
    <property type="match status" value="1"/>
</dbReference>
<dbReference type="InterPro" id="IPR000182">
    <property type="entry name" value="GNAT_dom"/>
</dbReference>
<dbReference type="GO" id="GO:0008080">
    <property type="term" value="F:N-acetyltransferase activity"/>
    <property type="evidence" value="ECO:0007669"/>
    <property type="project" value="TreeGrafter"/>
</dbReference>
<dbReference type="AlphaFoldDB" id="A0A7W6ICC2"/>
<dbReference type="Pfam" id="PF00583">
    <property type="entry name" value="Acetyltransf_1"/>
    <property type="match status" value="1"/>
</dbReference>
<dbReference type="EMBL" id="JACIDC010000001">
    <property type="protein sequence ID" value="MBB4038795.1"/>
    <property type="molecule type" value="Genomic_DNA"/>
</dbReference>
<comment type="caution">
    <text evidence="5">The sequence shown here is derived from an EMBL/GenBank/DDBJ whole genome shotgun (WGS) entry which is preliminary data.</text>
</comment>